<reference evidence="2" key="1">
    <citation type="submission" date="2021-02" db="EMBL/GenBank/DDBJ databases">
        <authorList>
            <person name="Nowell W R."/>
        </authorList>
    </citation>
    <scope>NUCLEOTIDE SEQUENCE</scope>
</reference>
<evidence type="ECO:0000256" key="1">
    <source>
        <dbReference type="SAM" id="Phobius"/>
    </source>
</evidence>
<dbReference type="EMBL" id="CAJOAZ010011234">
    <property type="protein sequence ID" value="CAF4233750.1"/>
    <property type="molecule type" value="Genomic_DNA"/>
</dbReference>
<accession>A0A820DLD7</accession>
<gene>
    <name evidence="2" type="ORF">OXD698_LOCUS42543</name>
</gene>
<proteinExistence type="predicted"/>
<protein>
    <submittedName>
        <fullName evidence="2">Uncharacterized protein</fullName>
    </submittedName>
</protein>
<evidence type="ECO:0000313" key="2">
    <source>
        <dbReference type="EMBL" id="CAF4233750.1"/>
    </source>
</evidence>
<organism evidence="2 3">
    <name type="scientific">Adineta steineri</name>
    <dbReference type="NCBI Taxonomy" id="433720"/>
    <lineage>
        <taxon>Eukaryota</taxon>
        <taxon>Metazoa</taxon>
        <taxon>Spiralia</taxon>
        <taxon>Gnathifera</taxon>
        <taxon>Rotifera</taxon>
        <taxon>Eurotatoria</taxon>
        <taxon>Bdelloidea</taxon>
        <taxon>Adinetida</taxon>
        <taxon>Adinetidae</taxon>
        <taxon>Adineta</taxon>
    </lineage>
</organism>
<keyword evidence="1" id="KW-0812">Transmembrane</keyword>
<keyword evidence="1" id="KW-1133">Transmembrane helix</keyword>
<dbReference type="AlphaFoldDB" id="A0A820DLD7"/>
<evidence type="ECO:0000313" key="3">
    <source>
        <dbReference type="Proteomes" id="UP000663844"/>
    </source>
</evidence>
<feature type="transmembrane region" description="Helical" evidence="1">
    <location>
        <begin position="65"/>
        <end position="93"/>
    </location>
</feature>
<keyword evidence="1" id="KW-0472">Membrane</keyword>
<dbReference type="Proteomes" id="UP000663844">
    <property type="component" value="Unassembled WGS sequence"/>
</dbReference>
<feature type="transmembrane region" description="Helical" evidence="1">
    <location>
        <begin position="150"/>
        <end position="170"/>
    </location>
</feature>
<comment type="caution">
    <text evidence="2">The sequence shown here is derived from an EMBL/GenBank/DDBJ whole genome shotgun (WGS) entry which is preliminary data.</text>
</comment>
<sequence>FFVIQTDLAWTNPLSVSSLKNQSLKNILPKLFVEEWSTNISYSKYFIQCAPVSCTYTETDQISLFYTISFFLSIYGGLCIILRSTALFLIYVWMKLKRYSINNNNNNINIGYYRTVHQHFVQWIKQLNLFRSSKERTVNDIKQQRIITRVYLILLGGSISILILFTSLSVQMTIITQSNPSLVTYRRLHELYSDSLKCPCKKMSISYDIFITLSPTLHQICSSDFISESWISTMTLFNAQPGSNTILNVGLNGFDSRYFKLLSSICQLANRTIDDAVRQFLTRSFVTQYVISESEFNAKLSTTFKQFKQSLITEFNLLTDMVHLFTRVDQPYTNSKNAELLPITPSDETNNQSPPEVFFFYQS</sequence>
<feature type="non-terminal residue" evidence="2">
    <location>
        <position position="1"/>
    </location>
</feature>
<name>A0A820DLD7_9BILA</name>